<dbReference type="GO" id="GO:0003700">
    <property type="term" value="F:DNA-binding transcription factor activity"/>
    <property type="evidence" value="ECO:0007669"/>
    <property type="project" value="TreeGrafter"/>
</dbReference>
<dbReference type="GeneID" id="43642961"/>
<reference evidence="4 5" key="1">
    <citation type="submission" date="2019-04" db="EMBL/GenBank/DDBJ databases">
        <title>Friends and foes A comparative genomics study of 23 Aspergillus species from section Flavi.</title>
        <authorList>
            <consortium name="DOE Joint Genome Institute"/>
            <person name="Kjaerbolling I."/>
            <person name="Vesth T."/>
            <person name="Frisvad J.C."/>
            <person name="Nybo J.L."/>
            <person name="Theobald S."/>
            <person name="Kildgaard S."/>
            <person name="Isbrandt T."/>
            <person name="Kuo A."/>
            <person name="Sato A."/>
            <person name="Lyhne E.K."/>
            <person name="Kogle M.E."/>
            <person name="Wiebenga A."/>
            <person name="Kun R.S."/>
            <person name="Lubbers R.J."/>
            <person name="Makela M.R."/>
            <person name="Barry K."/>
            <person name="Chovatia M."/>
            <person name="Clum A."/>
            <person name="Daum C."/>
            <person name="Haridas S."/>
            <person name="He G."/>
            <person name="LaButti K."/>
            <person name="Lipzen A."/>
            <person name="Mondo S."/>
            <person name="Riley R."/>
            <person name="Salamov A."/>
            <person name="Simmons B.A."/>
            <person name="Magnuson J.K."/>
            <person name="Henrissat B."/>
            <person name="Mortensen U.H."/>
            <person name="Larsen T.O."/>
            <person name="Devries R.P."/>
            <person name="Grigoriev I.V."/>
            <person name="Machida M."/>
            <person name="Baker S.E."/>
            <person name="Andersen M.R."/>
        </authorList>
    </citation>
    <scope>NUCLEOTIDE SEQUENCE [LARGE SCALE GENOMIC DNA]</scope>
    <source>
        <strain evidence="4 5">CBS 117625</strain>
    </source>
</reference>
<dbReference type="Proteomes" id="UP000325672">
    <property type="component" value="Unassembled WGS sequence"/>
</dbReference>
<dbReference type="RefSeq" id="XP_031918439.1">
    <property type="nucleotide sequence ID" value="XM_032058751.1"/>
</dbReference>
<feature type="region of interest" description="Disordered" evidence="3">
    <location>
        <begin position="1"/>
        <end position="49"/>
    </location>
</feature>
<dbReference type="AlphaFoldDB" id="A0A5N6T810"/>
<dbReference type="Pfam" id="PF11951">
    <property type="entry name" value="Fungal_trans_2"/>
    <property type="match status" value="1"/>
</dbReference>
<name>A0A5N6T810_ASPPS</name>
<evidence type="ECO:0000256" key="3">
    <source>
        <dbReference type="SAM" id="MobiDB-lite"/>
    </source>
</evidence>
<dbReference type="OrthoDB" id="4460180at2759"/>
<evidence type="ECO:0000313" key="4">
    <source>
        <dbReference type="EMBL" id="KAE8142376.1"/>
    </source>
</evidence>
<evidence type="ECO:0000313" key="5">
    <source>
        <dbReference type="Proteomes" id="UP000325672"/>
    </source>
</evidence>
<dbReference type="InterPro" id="IPR021858">
    <property type="entry name" value="Fun_TF"/>
</dbReference>
<gene>
    <name evidence="4" type="ORF">BDV38DRAFT_278540</name>
</gene>
<keyword evidence="5" id="KW-1185">Reference proteome</keyword>
<evidence type="ECO:0000256" key="1">
    <source>
        <dbReference type="ARBA" id="ARBA00004123"/>
    </source>
</evidence>
<proteinExistence type="predicted"/>
<organism evidence="4 5">
    <name type="scientific">Aspergillus pseudotamarii</name>
    <dbReference type="NCBI Taxonomy" id="132259"/>
    <lineage>
        <taxon>Eukaryota</taxon>
        <taxon>Fungi</taxon>
        <taxon>Dikarya</taxon>
        <taxon>Ascomycota</taxon>
        <taxon>Pezizomycotina</taxon>
        <taxon>Eurotiomycetes</taxon>
        <taxon>Eurotiomycetidae</taxon>
        <taxon>Eurotiales</taxon>
        <taxon>Aspergillaceae</taxon>
        <taxon>Aspergillus</taxon>
        <taxon>Aspergillus subgen. Circumdati</taxon>
    </lineage>
</organism>
<dbReference type="GO" id="GO:0000976">
    <property type="term" value="F:transcription cis-regulatory region binding"/>
    <property type="evidence" value="ECO:0007669"/>
    <property type="project" value="TreeGrafter"/>
</dbReference>
<dbReference type="PANTHER" id="PTHR37534:SF47">
    <property type="entry name" value="ZN(2)-C6 FUNGAL-TYPE DOMAIN-CONTAINING PROTEIN"/>
    <property type="match status" value="1"/>
</dbReference>
<comment type="subcellular location">
    <subcellularLocation>
        <location evidence="1">Nucleus</location>
    </subcellularLocation>
</comment>
<accession>A0A5N6T810</accession>
<evidence type="ECO:0000256" key="2">
    <source>
        <dbReference type="ARBA" id="ARBA00023242"/>
    </source>
</evidence>
<sequence>MRPLPISKGIAKAPTGTRKMNERRSAKSSYRSLREKSDAPVNSPITQASLDDSWPPLANIIYPPITALLETAAADSTAVETGHIAGDSPLGLSEQEQSIVHRMYSSSTGTSTEPPNLDCFSFAVAVNPANHELTGLHDLGLETTGDASASDDDLCRAIQSHEEIIRRDERFQGVDIEEPHWQHDIRSGGGFYSDIFGPDSSDYNEMNTLTQQLQFPGGSQIMIRRFFVGYTSSILSIRDGDSVDLWQALVWPMARDCPALHHALAAMTCAHLSKSQEQLNLLSMKHFNLSVQALLISMDNNGSMPLEAEIATRFALAFAESWNCHTPATGVTHLNDARALIQQAVQKRFASEPVNSNWNV</sequence>
<dbReference type="EMBL" id="ML743555">
    <property type="protein sequence ID" value="KAE8142376.1"/>
    <property type="molecule type" value="Genomic_DNA"/>
</dbReference>
<dbReference type="PANTHER" id="PTHR37534">
    <property type="entry name" value="TRANSCRIPTIONAL ACTIVATOR PROTEIN UGA3"/>
    <property type="match status" value="1"/>
</dbReference>
<dbReference type="GO" id="GO:0045944">
    <property type="term" value="P:positive regulation of transcription by RNA polymerase II"/>
    <property type="evidence" value="ECO:0007669"/>
    <property type="project" value="TreeGrafter"/>
</dbReference>
<evidence type="ECO:0008006" key="6">
    <source>
        <dbReference type="Google" id="ProtNLM"/>
    </source>
</evidence>
<protein>
    <recommendedName>
        <fullName evidence="6">Fungal-specific transcription factor domain-containing protein</fullName>
    </recommendedName>
</protein>
<keyword evidence="2" id="KW-0539">Nucleus</keyword>
<dbReference type="GO" id="GO:0005634">
    <property type="term" value="C:nucleus"/>
    <property type="evidence" value="ECO:0007669"/>
    <property type="project" value="UniProtKB-SubCell"/>
</dbReference>